<dbReference type="AlphaFoldDB" id="A0A1F5UPT9"/>
<organism evidence="1 2">
    <name type="scientific">Fraserbacteria sp. (strain RBG_16_55_9)</name>
    <dbReference type="NCBI Taxonomy" id="1817864"/>
    <lineage>
        <taxon>Bacteria</taxon>
        <taxon>Candidatus Fraseribacteriota</taxon>
    </lineage>
</organism>
<dbReference type="EMBL" id="MFGX01000114">
    <property type="protein sequence ID" value="OGF53162.1"/>
    <property type="molecule type" value="Genomic_DNA"/>
</dbReference>
<dbReference type="STRING" id="1817864.A2Z21_10560"/>
<evidence type="ECO:0000313" key="2">
    <source>
        <dbReference type="Proteomes" id="UP000179157"/>
    </source>
</evidence>
<dbReference type="Proteomes" id="UP000179157">
    <property type="component" value="Unassembled WGS sequence"/>
</dbReference>
<accession>A0A1F5UPT9</accession>
<protein>
    <submittedName>
        <fullName evidence="1">Uncharacterized protein</fullName>
    </submittedName>
</protein>
<reference evidence="1 2" key="1">
    <citation type="journal article" date="2016" name="Nat. Commun.">
        <title>Thousands of microbial genomes shed light on interconnected biogeochemical processes in an aquifer system.</title>
        <authorList>
            <person name="Anantharaman K."/>
            <person name="Brown C.T."/>
            <person name="Hug L.A."/>
            <person name="Sharon I."/>
            <person name="Castelle C.J."/>
            <person name="Probst A.J."/>
            <person name="Thomas B.C."/>
            <person name="Singh A."/>
            <person name="Wilkins M.J."/>
            <person name="Karaoz U."/>
            <person name="Brodie E.L."/>
            <person name="Williams K.H."/>
            <person name="Hubbard S.S."/>
            <person name="Banfield J.F."/>
        </authorList>
    </citation>
    <scope>NUCLEOTIDE SEQUENCE [LARGE SCALE GENOMIC DNA]</scope>
    <source>
        <strain evidence="2">RBG_16_55_9</strain>
    </source>
</reference>
<comment type="caution">
    <text evidence="1">The sequence shown here is derived from an EMBL/GenBank/DDBJ whole genome shotgun (WGS) entry which is preliminary data.</text>
</comment>
<gene>
    <name evidence="1" type="ORF">A2Z21_10560</name>
</gene>
<proteinExistence type="predicted"/>
<evidence type="ECO:0000313" key="1">
    <source>
        <dbReference type="EMBL" id="OGF53162.1"/>
    </source>
</evidence>
<sequence>MTAVLTDGSISLTSTVLARPEDLKRALYLRRVRSCMVVAMLGGGDNGPGWDLAMSDLPTEAISAAYAKVDPIGAAQEEKRHAEFLEEGRRERAVDYQAARDKVRESIRLVRDAIERQDSTAAYALTPYDLAMVSKNEREQVRVLRAQYERDH</sequence>
<name>A0A1F5UPT9_FRAXR</name>